<evidence type="ECO:0000313" key="3">
    <source>
        <dbReference type="Proteomes" id="UP000887159"/>
    </source>
</evidence>
<dbReference type="EMBL" id="BMAU01021245">
    <property type="protein sequence ID" value="GFY04649.1"/>
    <property type="molecule type" value="Genomic_DNA"/>
</dbReference>
<protein>
    <submittedName>
        <fullName evidence="2">Uncharacterized protein</fullName>
    </submittedName>
</protein>
<dbReference type="AlphaFoldDB" id="A0A8X6S0M2"/>
<proteinExistence type="predicted"/>
<evidence type="ECO:0000313" key="2">
    <source>
        <dbReference type="EMBL" id="GFY04649.1"/>
    </source>
</evidence>
<accession>A0A8X6S0M2</accession>
<evidence type="ECO:0000256" key="1">
    <source>
        <dbReference type="SAM" id="MobiDB-lite"/>
    </source>
</evidence>
<sequence>MVSWEYFWPTLRCRREAGVSPLLSIGWWYLLSASPKRHCRRISAADKGCQVYPLDPRPDTVALYSGCTPGKRRAWFLPDDQHTASLVGLRGGWSLTNVQIATHVRFLIISLENNEMFKKSSFSIHRAVIGIGVISTDQFFLDLPVNIIPHKSLNTSRGVITEPDLLSTTEAEILEGFSDQGVIQKLKPRSLTTPNKFAALSTETQPLVPLPESVPTTSNSEHSIAPENPQCVKQNSRNRRKCPKVQKPEIEIKMAPHRPRKSAPIEYATDEEDMITYDVEEEELEPDPTFTCRNCGGGDRGRVAIYRPFGEVSLNLNRTVTCMVLKANDRRTSCPCHDEFRGPRSDYVRQVALATTTTTTVVGVL</sequence>
<dbReference type="Proteomes" id="UP000887159">
    <property type="component" value="Unassembled WGS sequence"/>
</dbReference>
<reference evidence="2" key="1">
    <citation type="submission" date="2020-08" db="EMBL/GenBank/DDBJ databases">
        <title>Multicomponent nature underlies the extraordinary mechanical properties of spider dragline silk.</title>
        <authorList>
            <person name="Kono N."/>
            <person name="Nakamura H."/>
            <person name="Mori M."/>
            <person name="Yoshida Y."/>
            <person name="Ohtoshi R."/>
            <person name="Malay A.D."/>
            <person name="Moran D.A.P."/>
            <person name="Tomita M."/>
            <person name="Numata K."/>
            <person name="Arakawa K."/>
        </authorList>
    </citation>
    <scope>NUCLEOTIDE SEQUENCE</scope>
</reference>
<feature type="region of interest" description="Disordered" evidence="1">
    <location>
        <begin position="208"/>
        <end position="244"/>
    </location>
</feature>
<name>A0A8X6S0M2_TRICX</name>
<gene>
    <name evidence="2" type="primary">NCL1_42224</name>
    <name evidence="2" type="ORF">TNCV_419051</name>
</gene>
<comment type="caution">
    <text evidence="2">The sequence shown here is derived from an EMBL/GenBank/DDBJ whole genome shotgun (WGS) entry which is preliminary data.</text>
</comment>
<keyword evidence="3" id="KW-1185">Reference proteome</keyword>
<organism evidence="2 3">
    <name type="scientific">Trichonephila clavipes</name>
    <name type="common">Golden silk orbweaver</name>
    <name type="synonym">Nephila clavipes</name>
    <dbReference type="NCBI Taxonomy" id="2585209"/>
    <lineage>
        <taxon>Eukaryota</taxon>
        <taxon>Metazoa</taxon>
        <taxon>Ecdysozoa</taxon>
        <taxon>Arthropoda</taxon>
        <taxon>Chelicerata</taxon>
        <taxon>Arachnida</taxon>
        <taxon>Araneae</taxon>
        <taxon>Araneomorphae</taxon>
        <taxon>Entelegynae</taxon>
        <taxon>Araneoidea</taxon>
        <taxon>Nephilidae</taxon>
        <taxon>Trichonephila</taxon>
    </lineage>
</organism>